<dbReference type="EMBL" id="KV454208">
    <property type="protein sequence ID" value="ODQ62714.1"/>
    <property type="molecule type" value="Genomic_DNA"/>
</dbReference>
<evidence type="ECO:0000313" key="1">
    <source>
        <dbReference type="EMBL" id="ODQ62714.1"/>
    </source>
</evidence>
<dbReference type="Proteomes" id="UP000094112">
    <property type="component" value="Unassembled WGS sequence"/>
</dbReference>
<sequence>MVVGLGVTPVLVRLLPMLQLTLKSYPSHEVGIKWHLQRNQTSFHATLNTRDLSAN</sequence>
<dbReference type="AlphaFoldDB" id="A0A1E3PBW8"/>
<evidence type="ECO:0000313" key="2">
    <source>
        <dbReference type="Proteomes" id="UP000094112"/>
    </source>
</evidence>
<protein>
    <submittedName>
        <fullName evidence="1">Uncharacterized protein</fullName>
    </submittedName>
</protein>
<reference evidence="1 2" key="1">
    <citation type="journal article" date="2016" name="Proc. Natl. Acad. Sci. U.S.A.">
        <title>Comparative genomics of biotechnologically important yeasts.</title>
        <authorList>
            <person name="Riley R."/>
            <person name="Haridas S."/>
            <person name="Wolfe K.H."/>
            <person name="Lopes M.R."/>
            <person name="Hittinger C.T."/>
            <person name="Goeker M."/>
            <person name="Salamov A.A."/>
            <person name="Wisecaver J.H."/>
            <person name="Long T.M."/>
            <person name="Calvey C.H."/>
            <person name="Aerts A.L."/>
            <person name="Barry K.W."/>
            <person name="Choi C."/>
            <person name="Clum A."/>
            <person name="Coughlan A.Y."/>
            <person name="Deshpande S."/>
            <person name="Douglass A.P."/>
            <person name="Hanson S.J."/>
            <person name="Klenk H.-P."/>
            <person name="LaButti K.M."/>
            <person name="Lapidus A."/>
            <person name="Lindquist E.A."/>
            <person name="Lipzen A.M."/>
            <person name="Meier-Kolthoff J.P."/>
            <person name="Ohm R.A."/>
            <person name="Otillar R.P."/>
            <person name="Pangilinan J.L."/>
            <person name="Peng Y."/>
            <person name="Rokas A."/>
            <person name="Rosa C.A."/>
            <person name="Scheuner C."/>
            <person name="Sibirny A.A."/>
            <person name="Slot J.C."/>
            <person name="Stielow J.B."/>
            <person name="Sun H."/>
            <person name="Kurtzman C.P."/>
            <person name="Blackwell M."/>
            <person name="Grigoriev I.V."/>
            <person name="Jeffries T.W."/>
        </authorList>
    </citation>
    <scope>NUCLEOTIDE SEQUENCE [LARGE SCALE GENOMIC DNA]</scope>
    <source>
        <strain evidence="2">ATCC 58044 / CBS 1984 / NCYC 433 / NRRL Y-366-8</strain>
    </source>
</reference>
<dbReference type="GeneID" id="30202667"/>
<keyword evidence="2" id="KW-1185">Reference proteome</keyword>
<proteinExistence type="predicted"/>
<gene>
    <name evidence="1" type="ORF">WICANDRAFT_82677</name>
</gene>
<dbReference type="RefSeq" id="XP_019041921.1">
    <property type="nucleotide sequence ID" value="XM_019185421.1"/>
</dbReference>
<name>A0A1E3PBW8_WICAA</name>
<organism evidence="1 2">
    <name type="scientific">Wickerhamomyces anomalus (strain ATCC 58044 / CBS 1984 / NCYC 433 / NRRL Y-366-8)</name>
    <name type="common">Yeast</name>
    <name type="synonym">Hansenula anomala</name>
    <dbReference type="NCBI Taxonomy" id="683960"/>
    <lineage>
        <taxon>Eukaryota</taxon>
        <taxon>Fungi</taxon>
        <taxon>Dikarya</taxon>
        <taxon>Ascomycota</taxon>
        <taxon>Saccharomycotina</taxon>
        <taxon>Saccharomycetes</taxon>
        <taxon>Phaffomycetales</taxon>
        <taxon>Wickerhamomycetaceae</taxon>
        <taxon>Wickerhamomyces</taxon>
    </lineage>
</organism>
<accession>A0A1E3PBW8</accession>